<evidence type="ECO:0000256" key="1">
    <source>
        <dbReference type="SAM" id="MobiDB-lite"/>
    </source>
</evidence>
<dbReference type="OrthoDB" id="4977346at2759"/>
<evidence type="ECO:0000313" key="2">
    <source>
        <dbReference type="EMBL" id="SCO89134.1"/>
    </source>
</evidence>
<gene>
    <name evidence="2" type="ORF">FRV6_13262</name>
</gene>
<protein>
    <submittedName>
        <fullName evidence="2">Uncharacterized protein</fullName>
    </submittedName>
</protein>
<feature type="compositionally biased region" description="Polar residues" evidence="1">
    <location>
        <begin position="1"/>
        <end position="16"/>
    </location>
</feature>
<feature type="region of interest" description="Disordered" evidence="1">
    <location>
        <begin position="1"/>
        <end position="24"/>
    </location>
</feature>
<dbReference type="Proteomes" id="UP000219369">
    <property type="component" value="Unassembled WGS sequence"/>
</dbReference>
<proteinExistence type="predicted"/>
<accession>A0A2H3TKG4</accession>
<sequence length="76" mass="8644">MPKPSETSVFTRTGNTAGHHEKVEKLASQWKGDRDYELSSAEGKRWLVGGLEGRNLTGRQESIMFRRTGVKTLDHW</sequence>
<name>A0A2H3TKG4_FUSOX</name>
<dbReference type="AlphaFoldDB" id="A0A2H3TKG4"/>
<reference evidence="3" key="1">
    <citation type="submission" date="2016-09" db="EMBL/GenBank/DDBJ databases">
        <authorList>
            <person name="Guldener U."/>
        </authorList>
    </citation>
    <scope>NUCLEOTIDE SEQUENCE [LARGE SCALE GENOMIC DNA]</scope>
    <source>
        <strain evidence="3">V64-1</strain>
    </source>
</reference>
<evidence type="ECO:0000313" key="3">
    <source>
        <dbReference type="Proteomes" id="UP000219369"/>
    </source>
</evidence>
<organism evidence="2 3">
    <name type="scientific">Fusarium oxysporum</name>
    <name type="common">Fusarium vascular wilt</name>
    <dbReference type="NCBI Taxonomy" id="5507"/>
    <lineage>
        <taxon>Eukaryota</taxon>
        <taxon>Fungi</taxon>
        <taxon>Dikarya</taxon>
        <taxon>Ascomycota</taxon>
        <taxon>Pezizomycotina</taxon>
        <taxon>Sordariomycetes</taxon>
        <taxon>Hypocreomycetidae</taxon>
        <taxon>Hypocreales</taxon>
        <taxon>Nectriaceae</taxon>
        <taxon>Fusarium</taxon>
        <taxon>Fusarium oxysporum species complex</taxon>
    </lineage>
</organism>
<dbReference type="EMBL" id="FMJY01000008">
    <property type="protein sequence ID" value="SCO89134.1"/>
    <property type="molecule type" value="Genomic_DNA"/>
</dbReference>